<organism evidence="2">
    <name type="scientific">marine metagenome</name>
    <dbReference type="NCBI Taxonomy" id="408172"/>
    <lineage>
        <taxon>unclassified sequences</taxon>
        <taxon>metagenomes</taxon>
        <taxon>ecological metagenomes</taxon>
    </lineage>
</organism>
<evidence type="ECO:0000256" key="1">
    <source>
        <dbReference type="SAM" id="MobiDB-lite"/>
    </source>
</evidence>
<dbReference type="EMBL" id="UINC01207360">
    <property type="protein sequence ID" value="SVE29411.1"/>
    <property type="molecule type" value="Genomic_DNA"/>
</dbReference>
<feature type="compositionally biased region" description="Basic and acidic residues" evidence="1">
    <location>
        <begin position="18"/>
        <end position="33"/>
    </location>
</feature>
<accession>A0A383CB71</accession>
<evidence type="ECO:0000313" key="2">
    <source>
        <dbReference type="EMBL" id="SVE29411.1"/>
    </source>
</evidence>
<feature type="non-terminal residue" evidence="2">
    <location>
        <position position="1"/>
    </location>
</feature>
<feature type="region of interest" description="Disordered" evidence="1">
    <location>
        <begin position="18"/>
        <end position="39"/>
    </location>
</feature>
<protein>
    <submittedName>
        <fullName evidence="2">Uncharacterized protein</fullName>
    </submittedName>
</protein>
<sequence>AYSTYLSNIDELMPAKPHLEKHSPYREKEREEMMGMSGE</sequence>
<name>A0A383CB71_9ZZZZ</name>
<gene>
    <name evidence="2" type="ORF">METZ01_LOCUS482265</name>
</gene>
<dbReference type="AlphaFoldDB" id="A0A383CB71"/>
<proteinExistence type="predicted"/>
<reference evidence="2" key="1">
    <citation type="submission" date="2018-05" db="EMBL/GenBank/DDBJ databases">
        <authorList>
            <person name="Lanie J.A."/>
            <person name="Ng W.-L."/>
            <person name="Kazmierczak K.M."/>
            <person name="Andrzejewski T.M."/>
            <person name="Davidsen T.M."/>
            <person name="Wayne K.J."/>
            <person name="Tettelin H."/>
            <person name="Glass J.I."/>
            <person name="Rusch D."/>
            <person name="Podicherti R."/>
            <person name="Tsui H.-C.T."/>
            <person name="Winkler M.E."/>
        </authorList>
    </citation>
    <scope>NUCLEOTIDE SEQUENCE</scope>
</reference>